<dbReference type="VEuPathDB" id="VectorBase:ISCW015087"/>
<dbReference type="InParanoid" id="B7QK81"/>
<reference evidence="2 4" key="1">
    <citation type="submission" date="2008-03" db="EMBL/GenBank/DDBJ databases">
        <title>Annotation of Ixodes scapularis.</title>
        <authorList>
            <consortium name="Ixodes scapularis Genome Project Consortium"/>
            <person name="Caler E."/>
            <person name="Hannick L.I."/>
            <person name="Bidwell S."/>
            <person name="Joardar V."/>
            <person name="Thiagarajan M."/>
            <person name="Amedeo P."/>
            <person name="Galinsky K.J."/>
            <person name="Schobel S."/>
            <person name="Inman J."/>
            <person name="Hostetler J."/>
            <person name="Miller J."/>
            <person name="Hammond M."/>
            <person name="Megy K."/>
            <person name="Lawson D."/>
            <person name="Kodira C."/>
            <person name="Sutton G."/>
            <person name="Meyer J."/>
            <person name="Hill C.A."/>
            <person name="Birren B."/>
            <person name="Nene V."/>
            <person name="Collins F."/>
            <person name="Alarcon-Chaidez F."/>
            <person name="Wikel S."/>
            <person name="Strausberg R."/>
        </authorList>
    </citation>
    <scope>NUCLEOTIDE SEQUENCE [LARGE SCALE GENOMIC DNA]</scope>
    <source>
        <strain evidence="4">Wikel</strain>
        <strain evidence="2">Wikel colony</strain>
    </source>
</reference>
<gene>
    <name evidence="2" type="ORF">IscW_ISCW015087</name>
</gene>
<feature type="region of interest" description="Disordered" evidence="1">
    <location>
        <begin position="14"/>
        <end position="36"/>
    </location>
</feature>
<feature type="compositionally biased region" description="Low complexity" evidence="1">
    <location>
        <begin position="100"/>
        <end position="112"/>
    </location>
</feature>
<accession>B7QK81</accession>
<dbReference type="EnsemblMetazoa" id="ISCW015087-RA">
    <property type="protein sequence ID" value="ISCW015087-PA"/>
    <property type="gene ID" value="ISCW015087"/>
</dbReference>
<dbReference type="AlphaFoldDB" id="B7QK81"/>
<dbReference type="VEuPathDB" id="VectorBase:ISCI015087"/>
<keyword evidence="4" id="KW-1185">Reference proteome</keyword>
<dbReference type="Proteomes" id="UP000001555">
    <property type="component" value="Unassembled WGS sequence"/>
</dbReference>
<feature type="region of interest" description="Disordered" evidence="1">
    <location>
        <begin position="94"/>
        <end position="124"/>
    </location>
</feature>
<evidence type="ECO:0000256" key="1">
    <source>
        <dbReference type="SAM" id="MobiDB-lite"/>
    </source>
</evidence>
<dbReference type="EMBL" id="ABJB010974241">
    <property type="status" value="NOT_ANNOTATED_CDS"/>
    <property type="molecule type" value="Genomic_DNA"/>
</dbReference>
<dbReference type="PaxDb" id="6945-B7QK81"/>
<organism>
    <name type="scientific">Ixodes scapularis</name>
    <name type="common">Black-legged tick</name>
    <name type="synonym">Deer tick</name>
    <dbReference type="NCBI Taxonomy" id="6945"/>
    <lineage>
        <taxon>Eukaryota</taxon>
        <taxon>Metazoa</taxon>
        <taxon>Ecdysozoa</taxon>
        <taxon>Arthropoda</taxon>
        <taxon>Chelicerata</taxon>
        <taxon>Arachnida</taxon>
        <taxon>Acari</taxon>
        <taxon>Parasitiformes</taxon>
        <taxon>Ixodida</taxon>
        <taxon>Ixodoidea</taxon>
        <taxon>Ixodidae</taxon>
        <taxon>Ixodinae</taxon>
        <taxon>Ixodes</taxon>
    </lineage>
</organism>
<name>B7QK81_IXOSC</name>
<sequence>RQNTNRTIAVTLSNSSRKLTSPEHLALAPAPSRTSEAACHRPEVRFLWPISEAETPRWSSPAWPPRPRCPGPWALPFASLPAASSSCPVAPWLPAPSSSPPSSASSVPSSCSFHLPASSSPAPD</sequence>
<protein>
    <submittedName>
        <fullName evidence="2 3">Uncharacterized protein</fullName>
    </submittedName>
</protein>
<dbReference type="HOGENOM" id="CLU_2009626_0_0_1"/>
<evidence type="ECO:0000313" key="4">
    <source>
        <dbReference type="Proteomes" id="UP000001555"/>
    </source>
</evidence>
<feature type="non-terminal residue" evidence="2">
    <location>
        <position position="1"/>
    </location>
</feature>
<dbReference type="EMBL" id="DS957497">
    <property type="protein sequence ID" value="EEC19253.1"/>
    <property type="molecule type" value="Genomic_DNA"/>
</dbReference>
<reference evidence="3" key="2">
    <citation type="submission" date="2020-05" db="UniProtKB">
        <authorList>
            <consortium name="EnsemblMetazoa"/>
        </authorList>
    </citation>
    <scope>IDENTIFICATION</scope>
    <source>
        <strain evidence="3">wikel</strain>
    </source>
</reference>
<evidence type="ECO:0000313" key="3">
    <source>
        <dbReference type="EnsemblMetazoa" id="ISCW015087-PA"/>
    </source>
</evidence>
<evidence type="ECO:0000313" key="2">
    <source>
        <dbReference type="EMBL" id="EEC19253.1"/>
    </source>
</evidence>
<proteinExistence type="predicted"/>